<dbReference type="Gene3D" id="2.30.29.30">
    <property type="entry name" value="Pleckstrin-homology domain (PH domain)/Phosphotyrosine-binding domain (PTB)"/>
    <property type="match status" value="2"/>
</dbReference>
<dbReference type="InterPro" id="IPR039011">
    <property type="entry name" value="IRS"/>
</dbReference>
<dbReference type="CDD" id="cd01257">
    <property type="entry name" value="PH_IRS"/>
    <property type="match status" value="1"/>
</dbReference>
<name>A0AAV7KQ64_PLEWA</name>
<keyword evidence="1" id="KW-0597">Phosphoprotein</keyword>
<feature type="compositionally biased region" description="Polar residues" evidence="3">
    <location>
        <begin position="230"/>
        <end position="240"/>
    </location>
</feature>
<keyword evidence="7" id="KW-1185">Reference proteome</keyword>
<comment type="caution">
    <text evidence="6">The sequence shown here is derived from an EMBL/GenBank/DDBJ whole genome shotgun (WGS) entry which is preliminary data.</text>
</comment>
<evidence type="ECO:0000256" key="3">
    <source>
        <dbReference type="SAM" id="MobiDB-lite"/>
    </source>
</evidence>
<dbReference type="AlphaFoldDB" id="A0AAV7KQ64"/>
<protein>
    <recommendedName>
        <fullName evidence="8">Insulin receptor substrate 1</fullName>
    </recommendedName>
</protein>
<dbReference type="PROSITE" id="PS51064">
    <property type="entry name" value="IRS_PTB"/>
    <property type="match status" value="1"/>
</dbReference>
<dbReference type="SUPFAM" id="SSF50729">
    <property type="entry name" value="PH domain-like"/>
    <property type="match status" value="2"/>
</dbReference>
<feature type="domain" description="PH" evidence="4">
    <location>
        <begin position="1"/>
        <end position="101"/>
    </location>
</feature>
<feature type="compositionally biased region" description="Basic and acidic residues" evidence="3">
    <location>
        <begin position="436"/>
        <end position="446"/>
    </location>
</feature>
<sequence length="1056" mass="114079">MHRRFFVLRSASERGPARLEYYESEKKFRAAPKAGGGGTSGPPPPPKRTVNLETALNVNKRADAKHRHLLVLYSRDSTFSVACEGEEEQEAWYSAMLELQCKGKAHSEKGDDDIAPPGPAFKEVWQVSLRPKGLGQAKNLVGIYRLCLTEKTINFVKLSSDAAAVVLQLMNVRRCGHSENYFFIEVGRSAVTGAGEFWMQVEDSVVAQNMHETILEAMKAMSEAFRLRSKSQSLPSNPISVPTRRHHPNPPPSQVGFSRRSRADVTASTSPAMKHNFQRVRTASDGNGSASRPTSEDGSPVSTTPTMRVKSQKNSGVNKQSNPPVSHTKPTPVPSVRPTSLPSPVSLSSSSTSGHGSECVYTHTLVNSISESPGDYGFVSSDECSSSPGDLRTSYDPLNFLPPSLEDSNLNYISMGKQGLQSQEGHIQRKAPKWSSNKDCEPDRSLNKRASLPPMSLGRVTPKAPRKKEGEDYTMMTRTASRESVTAASRAHSSSCLNGHDPSHSESLRENRKAGMGIADNGYMAMLPGGHQGSQSKSDDYMPMTPNSVSPPQQIAHTEIGGYMVMSPNGSCSPDNSAYRQSWMHGEKFSVDSNDSKMSVSEYMNMSPLSCSASSTPPDTSPHLGDDAPKMIYSYYSLPRSYKHAAGATVHPFTNSVGFPTRYSCSSSTSSDSLEDPEHVLLSFGPPKIENATPLKRVKGRPNVNLFIDISKANTLPKVRENPPLPPAPKSPGEYVSIEFRTGSARPLPRPTSCMGVFHNLPTIPLPSEYMNMELDPPDGFSHRPARPLGASEPKRKPCGITPEECLNVKGAAACPTLIDSPTFSDYTEMAFSTGAETPKSSSPVGQETTLRQSDPMEHITDIGTFSVQKLSPNPNQGAKLIRMDPQGRRRHCSETFLSVPTTVASLSVPFSDHAKRHSSASFENVWTKGEVGAGTAANPTTANGAMAAVPDDQPGSLPRHPSGGFESGLNYIDLDLAKDGGQEGMSMQPKPFPQYAASGSGVAGSTGSSIASLNTYASIDFHKSEELRSHKTSKDGTGISLLLRLTPRLPVYSDL</sequence>
<reference evidence="6" key="1">
    <citation type="journal article" date="2022" name="bioRxiv">
        <title>Sequencing and chromosome-scale assembly of the giantPleurodeles waltlgenome.</title>
        <authorList>
            <person name="Brown T."/>
            <person name="Elewa A."/>
            <person name="Iarovenko S."/>
            <person name="Subramanian E."/>
            <person name="Araus A.J."/>
            <person name="Petzold A."/>
            <person name="Susuki M."/>
            <person name="Suzuki K.-i.T."/>
            <person name="Hayashi T."/>
            <person name="Toyoda A."/>
            <person name="Oliveira C."/>
            <person name="Osipova E."/>
            <person name="Leigh N.D."/>
            <person name="Simon A."/>
            <person name="Yun M.H."/>
        </authorList>
    </citation>
    <scope>NUCLEOTIDE SEQUENCE</scope>
    <source>
        <strain evidence="6">20211129_DDA</strain>
        <tissue evidence="6">Liver</tissue>
    </source>
</reference>
<evidence type="ECO:0000259" key="4">
    <source>
        <dbReference type="PROSITE" id="PS50003"/>
    </source>
</evidence>
<dbReference type="SMART" id="SM01244">
    <property type="entry name" value="IRS"/>
    <property type="match status" value="1"/>
</dbReference>
<evidence type="ECO:0008006" key="8">
    <source>
        <dbReference type="Google" id="ProtNLM"/>
    </source>
</evidence>
<evidence type="ECO:0000259" key="5">
    <source>
        <dbReference type="PROSITE" id="PS51064"/>
    </source>
</evidence>
<feature type="compositionally biased region" description="Polar residues" evidence="3">
    <location>
        <begin position="279"/>
        <end position="306"/>
    </location>
</feature>
<evidence type="ECO:0000256" key="2">
    <source>
        <dbReference type="ARBA" id="ARBA00023224"/>
    </source>
</evidence>
<keyword evidence="2" id="KW-0807">Transducer</keyword>
<feature type="region of interest" description="Disordered" evidence="3">
    <location>
        <begin position="226"/>
        <end position="357"/>
    </location>
</feature>
<proteinExistence type="predicted"/>
<feature type="domain" description="IRS-type PTB" evidence="5">
    <location>
        <begin position="121"/>
        <end position="225"/>
    </location>
</feature>
<dbReference type="InterPro" id="IPR011993">
    <property type="entry name" value="PH-like_dom_sf"/>
</dbReference>
<dbReference type="CDD" id="cd01204">
    <property type="entry name" value="PTB_IRS"/>
    <property type="match status" value="1"/>
</dbReference>
<dbReference type="PROSITE" id="PS50003">
    <property type="entry name" value="PH_DOMAIN"/>
    <property type="match status" value="1"/>
</dbReference>
<dbReference type="Pfam" id="PF02174">
    <property type="entry name" value="IRS"/>
    <property type="match status" value="1"/>
</dbReference>
<dbReference type="PRINTS" id="PR00628">
    <property type="entry name" value="INSULINRSI"/>
</dbReference>
<feature type="compositionally biased region" description="Polar residues" evidence="3">
    <location>
        <begin position="312"/>
        <end position="329"/>
    </location>
</feature>
<dbReference type="SMART" id="SM00310">
    <property type="entry name" value="PTBI"/>
    <property type="match status" value="1"/>
</dbReference>
<dbReference type="PANTHER" id="PTHR10614">
    <property type="entry name" value="INSULIN RECEPTOR SUBSTRATE"/>
    <property type="match status" value="1"/>
</dbReference>
<evidence type="ECO:0000313" key="6">
    <source>
        <dbReference type="EMBL" id="KAJ1080029.1"/>
    </source>
</evidence>
<dbReference type="FunFam" id="2.30.29.30:FF:000029">
    <property type="entry name" value="Insulin receptor substrate 1"/>
    <property type="match status" value="1"/>
</dbReference>
<dbReference type="InterPro" id="IPR002404">
    <property type="entry name" value="IRS_PTB"/>
</dbReference>
<evidence type="ECO:0000313" key="7">
    <source>
        <dbReference type="Proteomes" id="UP001066276"/>
    </source>
</evidence>
<feature type="region of interest" description="Disordered" evidence="3">
    <location>
        <begin position="419"/>
        <end position="508"/>
    </location>
</feature>
<gene>
    <name evidence="6" type="ORF">NDU88_000251</name>
</gene>
<feature type="compositionally biased region" description="Polar residues" evidence="3">
    <location>
        <begin position="476"/>
        <end position="497"/>
    </location>
</feature>
<evidence type="ECO:0000256" key="1">
    <source>
        <dbReference type="ARBA" id="ARBA00022553"/>
    </source>
</evidence>
<dbReference type="GO" id="GO:0005158">
    <property type="term" value="F:insulin receptor binding"/>
    <property type="evidence" value="ECO:0007669"/>
    <property type="project" value="InterPro"/>
</dbReference>
<organism evidence="6 7">
    <name type="scientific">Pleurodeles waltl</name>
    <name type="common">Iberian ribbed newt</name>
    <dbReference type="NCBI Taxonomy" id="8319"/>
    <lineage>
        <taxon>Eukaryota</taxon>
        <taxon>Metazoa</taxon>
        <taxon>Chordata</taxon>
        <taxon>Craniata</taxon>
        <taxon>Vertebrata</taxon>
        <taxon>Euteleostomi</taxon>
        <taxon>Amphibia</taxon>
        <taxon>Batrachia</taxon>
        <taxon>Caudata</taxon>
        <taxon>Salamandroidea</taxon>
        <taxon>Salamandridae</taxon>
        <taxon>Pleurodelinae</taxon>
        <taxon>Pleurodeles</taxon>
    </lineage>
</organism>
<accession>A0AAV7KQ64</accession>
<feature type="compositionally biased region" description="Low complexity" evidence="3">
    <location>
        <begin position="334"/>
        <end position="353"/>
    </location>
</feature>
<dbReference type="GO" id="GO:0043548">
    <property type="term" value="F:phosphatidylinositol 3-kinase binding"/>
    <property type="evidence" value="ECO:0007669"/>
    <property type="project" value="TreeGrafter"/>
</dbReference>
<dbReference type="InterPro" id="IPR001849">
    <property type="entry name" value="PH_domain"/>
</dbReference>
<dbReference type="PANTHER" id="PTHR10614:SF9">
    <property type="entry name" value="INSULIN RECEPTOR SUBSTRATE 1-B ISOFORM X1"/>
    <property type="match status" value="1"/>
</dbReference>
<dbReference type="GO" id="GO:0008286">
    <property type="term" value="P:insulin receptor signaling pathway"/>
    <property type="evidence" value="ECO:0007669"/>
    <property type="project" value="InterPro"/>
</dbReference>
<dbReference type="GO" id="GO:0005829">
    <property type="term" value="C:cytosol"/>
    <property type="evidence" value="ECO:0007669"/>
    <property type="project" value="TreeGrafter"/>
</dbReference>
<dbReference type="Proteomes" id="UP001066276">
    <property type="component" value="Chromosome 12"/>
</dbReference>
<dbReference type="GO" id="GO:0005886">
    <property type="term" value="C:plasma membrane"/>
    <property type="evidence" value="ECO:0007669"/>
    <property type="project" value="TreeGrafter"/>
</dbReference>
<dbReference type="EMBL" id="JANPWB010000016">
    <property type="protein sequence ID" value="KAJ1080029.1"/>
    <property type="molecule type" value="Genomic_DNA"/>
</dbReference>